<reference evidence="3 4" key="1">
    <citation type="submission" date="2015-01" db="EMBL/GenBank/DDBJ databases">
        <title>Genome sequence of Anoxybacillus ayderensis strain AB04.</title>
        <authorList>
            <person name="Belduz A.O."/>
            <person name="Canakci S."/>
            <person name="Chan K.-G."/>
            <person name="Kahar U.M."/>
            <person name="Yaakob A.S."/>
            <person name="Chan C.S."/>
            <person name="Goh K.M."/>
        </authorList>
    </citation>
    <scope>NUCLEOTIDE SEQUENCE [LARGE SCALE GENOMIC DNA]</scope>
    <source>
        <strain evidence="3 4">AB04</strain>
    </source>
</reference>
<evidence type="ECO:0000256" key="1">
    <source>
        <dbReference type="ARBA" id="ARBA00006525"/>
    </source>
</evidence>
<comment type="similarity">
    <text evidence="1">Belongs to the DprA/Smf family.</text>
</comment>
<dbReference type="InterPro" id="IPR057666">
    <property type="entry name" value="DrpA_SLOG"/>
</dbReference>
<name>A0A0D0HTI4_9BACL</name>
<dbReference type="PATRIC" id="fig|265546.4.peg.219"/>
<dbReference type="PANTHER" id="PTHR43022:SF1">
    <property type="entry name" value="PROTEIN SMF"/>
    <property type="match status" value="1"/>
</dbReference>
<evidence type="ECO:0000259" key="2">
    <source>
        <dbReference type="Pfam" id="PF02481"/>
    </source>
</evidence>
<dbReference type="NCBIfam" id="TIGR00732">
    <property type="entry name" value="dprA"/>
    <property type="match status" value="1"/>
</dbReference>
<dbReference type="EMBL" id="JXTG01000001">
    <property type="protein sequence ID" value="KIP22532.1"/>
    <property type="molecule type" value="Genomic_DNA"/>
</dbReference>
<organism evidence="3 4">
    <name type="scientific">Anoxybacillus ayderensis</name>
    <dbReference type="NCBI Taxonomy" id="265546"/>
    <lineage>
        <taxon>Bacteria</taxon>
        <taxon>Bacillati</taxon>
        <taxon>Bacillota</taxon>
        <taxon>Bacilli</taxon>
        <taxon>Bacillales</taxon>
        <taxon>Anoxybacillaceae</taxon>
        <taxon>Anoxybacillus</taxon>
    </lineage>
</organism>
<dbReference type="PANTHER" id="PTHR43022">
    <property type="entry name" value="PROTEIN SMF"/>
    <property type="match status" value="1"/>
</dbReference>
<proteinExistence type="inferred from homology"/>
<dbReference type="InterPro" id="IPR003488">
    <property type="entry name" value="DprA"/>
</dbReference>
<evidence type="ECO:0000313" key="3">
    <source>
        <dbReference type="EMBL" id="KIP22532.1"/>
    </source>
</evidence>
<sequence>MYDTARERLIHLHHCRGIGWKSIARLLDVDPSLTSIFHLSSHQLQRLLAIPEKHFAVFFHDLHCHKLKRMIKTYEEQNIHIVTIKDDEYPDWLKHIYDPPWVLYAKGNVQLLKRKKLISVVGTRTPTRQGMAAMHIVLPPLIQHGWVIVSGLAKGVDAEAHRLCLRHNGETIAVMAGGLRYIYPPENESLFRQLATTQLVISEYPPFVRPQTWHFPMRNRIISGLSVGTVVVQAKERSGSLITAHFALQQGRDVFAIPGDITTKEAHGTNRLIQQGAKLILSSDDIEEEFRHLFT</sequence>
<dbReference type="Proteomes" id="UP000032047">
    <property type="component" value="Unassembled WGS sequence"/>
</dbReference>
<feature type="domain" description="Smf/DprA SLOG" evidence="2">
    <location>
        <begin position="81"/>
        <end position="290"/>
    </location>
</feature>
<dbReference type="AlphaFoldDB" id="A0A0D0HTI4"/>
<gene>
    <name evidence="3" type="ORF">JV16_00212</name>
</gene>
<comment type="caution">
    <text evidence="3">The sequence shown here is derived from an EMBL/GenBank/DDBJ whole genome shotgun (WGS) entry which is preliminary data.</text>
</comment>
<dbReference type="RefSeq" id="WP_021094223.1">
    <property type="nucleotide sequence ID" value="NZ_ANOC01000009.1"/>
</dbReference>
<dbReference type="Pfam" id="PF02481">
    <property type="entry name" value="DNA_processg_A"/>
    <property type="match status" value="1"/>
</dbReference>
<keyword evidence="4" id="KW-1185">Reference proteome</keyword>
<dbReference type="GO" id="GO:0009294">
    <property type="term" value="P:DNA-mediated transformation"/>
    <property type="evidence" value="ECO:0007669"/>
    <property type="project" value="InterPro"/>
</dbReference>
<evidence type="ECO:0000313" key="4">
    <source>
        <dbReference type="Proteomes" id="UP000032047"/>
    </source>
</evidence>
<protein>
    <recommendedName>
        <fullName evidence="2">Smf/DprA SLOG domain-containing protein</fullName>
    </recommendedName>
</protein>
<accession>A0A0D0HTI4</accession>
<dbReference type="SUPFAM" id="SSF102405">
    <property type="entry name" value="MCP/YpsA-like"/>
    <property type="match status" value="1"/>
</dbReference>
<dbReference type="Gene3D" id="3.40.50.450">
    <property type="match status" value="1"/>
</dbReference>